<dbReference type="Proteomes" id="UP000288168">
    <property type="component" value="Unassembled WGS sequence"/>
</dbReference>
<dbReference type="EMBL" id="NKCI01000169">
    <property type="protein sequence ID" value="RSL50075.1"/>
    <property type="molecule type" value="Genomic_DNA"/>
</dbReference>
<keyword evidence="2" id="KW-1185">Reference proteome</keyword>
<dbReference type="Gene3D" id="1.25.40.10">
    <property type="entry name" value="Tetratricopeptide repeat domain"/>
    <property type="match status" value="2"/>
</dbReference>
<dbReference type="OrthoDB" id="1658288at2759"/>
<organism evidence="1 2">
    <name type="scientific">Fusarium duplospermum</name>
    <dbReference type="NCBI Taxonomy" id="1325734"/>
    <lineage>
        <taxon>Eukaryota</taxon>
        <taxon>Fungi</taxon>
        <taxon>Dikarya</taxon>
        <taxon>Ascomycota</taxon>
        <taxon>Pezizomycotina</taxon>
        <taxon>Sordariomycetes</taxon>
        <taxon>Hypocreomycetidae</taxon>
        <taxon>Hypocreales</taxon>
        <taxon>Nectriaceae</taxon>
        <taxon>Fusarium</taxon>
        <taxon>Fusarium solani species complex</taxon>
    </lineage>
</organism>
<evidence type="ECO:0000313" key="2">
    <source>
        <dbReference type="Proteomes" id="UP000288168"/>
    </source>
</evidence>
<dbReference type="InterPro" id="IPR027417">
    <property type="entry name" value="P-loop_NTPase"/>
</dbReference>
<dbReference type="PANTHER" id="PTHR46082:SF6">
    <property type="entry name" value="AAA+ ATPASE DOMAIN-CONTAINING PROTEIN-RELATED"/>
    <property type="match status" value="1"/>
</dbReference>
<reference evidence="1 2" key="1">
    <citation type="submission" date="2017-06" db="EMBL/GenBank/DDBJ databases">
        <title>Comparative genomic analysis of Ambrosia Fusariam Clade fungi.</title>
        <authorList>
            <person name="Stajich J.E."/>
            <person name="Carrillo J."/>
            <person name="Kijimoto T."/>
            <person name="Eskalen A."/>
            <person name="O'Donnell K."/>
            <person name="Kasson M."/>
        </authorList>
    </citation>
    <scope>NUCLEOTIDE SEQUENCE [LARGE SCALE GENOMIC DNA]</scope>
    <source>
        <strain evidence="1 2">NRRL62584</strain>
    </source>
</reference>
<dbReference type="SUPFAM" id="SSF48452">
    <property type="entry name" value="TPR-like"/>
    <property type="match status" value="1"/>
</dbReference>
<comment type="caution">
    <text evidence="1">The sequence shown here is derived from an EMBL/GenBank/DDBJ whole genome shotgun (WGS) entry which is preliminary data.</text>
</comment>
<dbReference type="PANTHER" id="PTHR46082">
    <property type="entry name" value="ATP/GTP-BINDING PROTEIN-RELATED"/>
    <property type="match status" value="1"/>
</dbReference>
<dbReference type="InterPro" id="IPR053137">
    <property type="entry name" value="NLR-like"/>
</dbReference>
<proteinExistence type="predicted"/>
<dbReference type="Pfam" id="PF13374">
    <property type="entry name" value="TPR_10"/>
    <property type="match status" value="1"/>
</dbReference>
<sequence length="723" mass="82261">MTGLGGVGKTQTALQFAFWVRHEKPEYSIFWLSALSSTRPGFQSYPERLSELQEVWTIVDNADEMDLIRGEGGHSFGIDEQLPQSATGQILSTTRSNEVALAVSDEEPLELGEMELEEALKFLGKSITSKLLLADHSLVSELLEELTYLPLAIAQAAAYLNRNKVTTTRYLGLLRGTEQEMTSLLSREFPDRTRYRESKNAVATTWLVSFDHILAHDPIAASLLRFISRIEPKDIPLSILPRGELEEELTYSVGTLCAYTFLVPREGQEVYDMHSLVHLATRIWVQKSGLASKTTMDAYKHLVKLLRTGPVYEPYSRQYISHALGILRSEDRIETRESFVLSHEVCLYLLSDGRVREADECYRQSYDWGKMHLPENDLDRLEFEDVLSTIYVHRGQVDKAIELFQHVVAIHERSCSFEKDANPHLQALRKLKGLSYIRKDMRETAGILRKIAGTLSKLPSGHSGLRKVETYKLIQKLYEAEDGTKPTRMCRLIRQYYLEIASQDQDATAIIKKLAYEIEILIKTAPSSDRNLLFKVYTIKKTRGRQIHLQRVVELAQYMLAMVESRWAATATIMSAASELMIARTVHGGPAARVRELEYVGPLWAEGDHKVPSQRLAFQNQMGEAFLEDGQTLRGVSILRHTAKTWKAAGAWDGNHQLLEVQHNLGMAYHRLGHRRRAMELLGYVAEFRGKTLPKDNMRRVKTEKLLDVVQKEMEEAEKTGGR</sequence>
<accession>A0A428PAQ1</accession>
<dbReference type="SUPFAM" id="SSF52540">
    <property type="entry name" value="P-loop containing nucleoside triphosphate hydrolases"/>
    <property type="match status" value="1"/>
</dbReference>
<name>A0A428PAQ1_9HYPO</name>
<evidence type="ECO:0008006" key="3">
    <source>
        <dbReference type="Google" id="ProtNLM"/>
    </source>
</evidence>
<evidence type="ECO:0000313" key="1">
    <source>
        <dbReference type="EMBL" id="RSL50075.1"/>
    </source>
</evidence>
<dbReference type="AlphaFoldDB" id="A0A428PAQ1"/>
<dbReference type="InterPro" id="IPR011990">
    <property type="entry name" value="TPR-like_helical_dom_sf"/>
</dbReference>
<gene>
    <name evidence="1" type="ORF">CEP54_012103</name>
</gene>
<dbReference type="STRING" id="1325734.A0A428PAQ1"/>
<protein>
    <recommendedName>
        <fullName evidence="3">NB-ARC domain-containing protein</fullName>
    </recommendedName>
</protein>